<feature type="compositionally biased region" description="Low complexity" evidence="1">
    <location>
        <begin position="1"/>
        <end position="10"/>
    </location>
</feature>
<evidence type="ECO:0000313" key="2">
    <source>
        <dbReference type="EMBL" id="PIK43437.1"/>
    </source>
</evidence>
<organism evidence="2 3">
    <name type="scientific">Stichopus japonicus</name>
    <name type="common">Sea cucumber</name>
    <dbReference type="NCBI Taxonomy" id="307972"/>
    <lineage>
        <taxon>Eukaryota</taxon>
        <taxon>Metazoa</taxon>
        <taxon>Echinodermata</taxon>
        <taxon>Eleutherozoa</taxon>
        <taxon>Echinozoa</taxon>
        <taxon>Holothuroidea</taxon>
        <taxon>Aspidochirotacea</taxon>
        <taxon>Aspidochirotida</taxon>
        <taxon>Stichopodidae</taxon>
        <taxon>Apostichopus</taxon>
    </lineage>
</organism>
<feature type="compositionally biased region" description="Polar residues" evidence="1">
    <location>
        <begin position="328"/>
        <end position="340"/>
    </location>
</feature>
<dbReference type="AlphaFoldDB" id="A0A2G8K5Z2"/>
<name>A0A2G8K5Z2_STIJA</name>
<dbReference type="Proteomes" id="UP000230750">
    <property type="component" value="Unassembled WGS sequence"/>
</dbReference>
<feature type="compositionally biased region" description="Basic and acidic residues" evidence="1">
    <location>
        <begin position="131"/>
        <end position="143"/>
    </location>
</feature>
<feature type="compositionally biased region" description="Polar residues" evidence="1">
    <location>
        <begin position="368"/>
        <end position="377"/>
    </location>
</feature>
<feature type="compositionally biased region" description="Basic and acidic residues" evidence="1">
    <location>
        <begin position="398"/>
        <end position="416"/>
    </location>
</feature>
<feature type="compositionally biased region" description="Basic and acidic residues" evidence="1">
    <location>
        <begin position="173"/>
        <end position="191"/>
    </location>
</feature>
<feature type="compositionally biased region" description="Basic and acidic residues" evidence="1">
    <location>
        <begin position="251"/>
        <end position="260"/>
    </location>
</feature>
<comment type="caution">
    <text evidence="2">The sequence shown here is derived from an EMBL/GenBank/DDBJ whole genome shotgun (WGS) entry which is preliminary data.</text>
</comment>
<evidence type="ECO:0000256" key="1">
    <source>
        <dbReference type="SAM" id="MobiDB-lite"/>
    </source>
</evidence>
<feature type="compositionally biased region" description="Polar residues" evidence="1">
    <location>
        <begin position="278"/>
        <end position="289"/>
    </location>
</feature>
<feature type="compositionally biased region" description="Basic residues" evidence="1">
    <location>
        <begin position="432"/>
        <end position="446"/>
    </location>
</feature>
<keyword evidence="3" id="KW-1185">Reference proteome</keyword>
<feature type="compositionally biased region" description="Low complexity" evidence="1">
    <location>
        <begin position="31"/>
        <end position="43"/>
    </location>
</feature>
<feature type="compositionally biased region" description="Low complexity" evidence="1">
    <location>
        <begin position="146"/>
        <end position="161"/>
    </location>
</feature>
<feature type="region of interest" description="Disordered" evidence="1">
    <location>
        <begin position="1"/>
        <end position="446"/>
    </location>
</feature>
<sequence>MATGFSSDSGNSDDDGSLGAGLDDSEDDILSQFKSSKKQPSSKTWTPPGSKSQADKSPKPSPRNLSGRQSPPKVASRNSRGEKHGVSNRSPSPDPILDLLHGSKSPKLKEKESKPPVPKPRSNSGIFSDSPRSKESSPRDKPKPSPRSGSFSKSVSKSPSSELDDLLGMSSKKSPESKRKSNEGDSSERRTSPTSDRSQSPLSKLINSKASQNQISRNGRSSPKNKAKTSEVSAGDSRSKSPLSELLAGRKKGEERKSPDLDELLGIKSNKTKESKARSPSRSESPTQKSGKKSPVQRKQKKSLRGSDTSDDDREVEKTLSKQGRKSPASNKLAKTSSKSPDILDLFGGSHASGTPDAQEKERAKSPSGKQSQNRQSPKVDGLSKRGKQSPDFLDLFDGGRKTDRADDSQAKERQGKNQGHLLQREKDCHQLRKHPKVVKCHHLKN</sequence>
<protein>
    <submittedName>
        <fullName evidence="2">Uncharacterized protein</fullName>
    </submittedName>
</protein>
<reference evidence="2 3" key="1">
    <citation type="journal article" date="2017" name="PLoS Biol.">
        <title>The sea cucumber genome provides insights into morphological evolution and visceral regeneration.</title>
        <authorList>
            <person name="Zhang X."/>
            <person name="Sun L."/>
            <person name="Yuan J."/>
            <person name="Sun Y."/>
            <person name="Gao Y."/>
            <person name="Zhang L."/>
            <person name="Li S."/>
            <person name="Dai H."/>
            <person name="Hamel J.F."/>
            <person name="Liu C."/>
            <person name="Yu Y."/>
            <person name="Liu S."/>
            <person name="Lin W."/>
            <person name="Guo K."/>
            <person name="Jin S."/>
            <person name="Xu P."/>
            <person name="Storey K.B."/>
            <person name="Huan P."/>
            <person name="Zhang T."/>
            <person name="Zhou Y."/>
            <person name="Zhang J."/>
            <person name="Lin C."/>
            <person name="Li X."/>
            <person name="Xing L."/>
            <person name="Huo D."/>
            <person name="Sun M."/>
            <person name="Wang L."/>
            <person name="Mercier A."/>
            <person name="Li F."/>
            <person name="Yang H."/>
            <person name="Xiang J."/>
        </authorList>
    </citation>
    <scope>NUCLEOTIDE SEQUENCE [LARGE SCALE GENOMIC DNA]</scope>
    <source>
        <strain evidence="2">Shaxun</strain>
        <tissue evidence="2">Muscle</tissue>
    </source>
</reference>
<dbReference type="EMBL" id="MRZV01000851">
    <property type="protein sequence ID" value="PIK43437.1"/>
    <property type="molecule type" value="Genomic_DNA"/>
</dbReference>
<evidence type="ECO:0000313" key="3">
    <source>
        <dbReference type="Proteomes" id="UP000230750"/>
    </source>
</evidence>
<feature type="compositionally biased region" description="Polar residues" evidence="1">
    <location>
        <begin position="192"/>
        <end position="224"/>
    </location>
</feature>
<feature type="compositionally biased region" description="Basic residues" evidence="1">
    <location>
        <begin position="290"/>
        <end position="304"/>
    </location>
</feature>
<gene>
    <name evidence="2" type="ORF">BSL78_19723</name>
</gene>
<accession>A0A2G8K5Z2</accession>
<proteinExistence type="predicted"/>